<dbReference type="AlphaFoldDB" id="A0A1W1BWC5"/>
<keyword evidence="1" id="KW-0808">Transferase</keyword>
<accession>A0A1W1BWC5</accession>
<dbReference type="GO" id="GO:0016020">
    <property type="term" value="C:membrane"/>
    <property type="evidence" value="ECO:0007669"/>
    <property type="project" value="InterPro"/>
</dbReference>
<dbReference type="SUPFAM" id="SSF53756">
    <property type="entry name" value="UDP-Glycosyltransferase/glycogen phosphorylase"/>
    <property type="match status" value="1"/>
</dbReference>
<proteinExistence type="predicted"/>
<dbReference type="EMBL" id="FPHE01000081">
    <property type="protein sequence ID" value="SFV57829.1"/>
    <property type="molecule type" value="Genomic_DNA"/>
</dbReference>
<name>A0A1W1BWC5_9ZZZZ</name>
<dbReference type="Pfam" id="PF04464">
    <property type="entry name" value="Glyphos_transf"/>
    <property type="match status" value="1"/>
</dbReference>
<protein>
    <submittedName>
        <fullName evidence="1">CDP-glycerol: N-acetyl-beta-D-mannosaminyl-1,4-N-acetyl-D-glucosaminyldiphosphoundecaprenyl glycerophosphotransferase</fullName>
    </submittedName>
</protein>
<dbReference type="InterPro" id="IPR007554">
    <property type="entry name" value="Glycerophosphate_synth"/>
</dbReference>
<sequence>MKPLADELKKRGDEYLWYITPELFNDFPYKQMMHSNSLEYLKDFKADAIFVPGNDVPYWLRGVKVQIFHGLAGEKKGHFRIRDYFDLYLTQGPYFTKKFEELALQHKNFSVTETGWSKLDYLYAVSDDAENKKAQLLLKYNAKHIVLYAPSSTPSLTSAVVLKDVIKRLASHKEILFMIKFHDKMDKEIIESYRELEISNILIVEDSDITQSLHIADLMLSDTSSVVYEFIFLDKPVITLNSQSENITWSNHTDINQIFLNVVRTLEGNDRFKDGRQKTIAQYHPYNDGKSSLRMIEATEAYIKEHGVPESRKLSFFKKWKLKRKYH</sequence>
<organism evidence="1">
    <name type="scientific">hydrothermal vent metagenome</name>
    <dbReference type="NCBI Taxonomy" id="652676"/>
    <lineage>
        <taxon>unclassified sequences</taxon>
        <taxon>metagenomes</taxon>
        <taxon>ecological metagenomes</taxon>
    </lineage>
</organism>
<evidence type="ECO:0000313" key="1">
    <source>
        <dbReference type="EMBL" id="SFV57829.1"/>
    </source>
</evidence>
<dbReference type="GO" id="GO:0047355">
    <property type="term" value="F:CDP-glycerol glycerophosphotransferase activity"/>
    <property type="evidence" value="ECO:0007669"/>
    <property type="project" value="InterPro"/>
</dbReference>
<gene>
    <name evidence="1" type="ORF">MNB_SV-12-1132</name>
</gene>
<dbReference type="InterPro" id="IPR043148">
    <property type="entry name" value="TagF_C"/>
</dbReference>
<dbReference type="Gene3D" id="3.40.50.12580">
    <property type="match status" value="1"/>
</dbReference>
<reference evidence="1" key="1">
    <citation type="submission" date="2016-10" db="EMBL/GenBank/DDBJ databases">
        <authorList>
            <person name="de Groot N.N."/>
        </authorList>
    </citation>
    <scope>NUCLEOTIDE SEQUENCE</scope>
</reference>